<dbReference type="AlphaFoldDB" id="A0A511DGM0"/>
<dbReference type="Proteomes" id="UP000321685">
    <property type="component" value="Unassembled WGS sequence"/>
</dbReference>
<feature type="compositionally biased region" description="Pro residues" evidence="2">
    <location>
        <begin position="280"/>
        <end position="291"/>
    </location>
</feature>
<keyword evidence="1" id="KW-0808">Transferase</keyword>
<feature type="domain" description="CoA carboxyltransferase N-terminal" evidence="3">
    <location>
        <begin position="18"/>
        <end position="282"/>
    </location>
</feature>
<dbReference type="InterPro" id="IPR011763">
    <property type="entry name" value="COA_CT_C"/>
</dbReference>
<dbReference type="EMBL" id="BJVJ01000022">
    <property type="protein sequence ID" value="GEL23667.1"/>
    <property type="molecule type" value="Genomic_DNA"/>
</dbReference>
<evidence type="ECO:0000256" key="1">
    <source>
        <dbReference type="ARBA" id="ARBA00022679"/>
    </source>
</evidence>
<dbReference type="PRINTS" id="PR01070">
    <property type="entry name" value="ACCCTRFRASEB"/>
</dbReference>
<proteinExistence type="predicted"/>
<dbReference type="PANTHER" id="PTHR42995">
    <property type="entry name" value="ACETYL-COENZYME A CARBOXYLASE CARBOXYL TRANSFERASE SUBUNIT BETA, CHLOROPLASTIC"/>
    <property type="match status" value="1"/>
</dbReference>
<reference evidence="5 6" key="1">
    <citation type="submission" date="2019-07" db="EMBL/GenBank/DDBJ databases">
        <title>Whole genome shotgun sequence of Pseudonocardia sulfidoxydans NBRC 16205.</title>
        <authorList>
            <person name="Hosoyama A."/>
            <person name="Uohara A."/>
            <person name="Ohji S."/>
            <person name="Ichikawa N."/>
        </authorList>
    </citation>
    <scope>NUCLEOTIDE SEQUENCE [LARGE SCALE GENOMIC DNA]</scope>
    <source>
        <strain evidence="5 6">NBRC 16205</strain>
    </source>
</reference>
<comment type="caution">
    <text evidence="5">The sequence shown here is derived from an EMBL/GenBank/DDBJ whole genome shotgun (WGS) entry which is preliminary data.</text>
</comment>
<dbReference type="GO" id="GO:0003989">
    <property type="term" value="F:acetyl-CoA carboxylase activity"/>
    <property type="evidence" value="ECO:0007669"/>
    <property type="project" value="InterPro"/>
</dbReference>
<dbReference type="GO" id="GO:0016740">
    <property type="term" value="F:transferase activity"/>
    <property type="evidence" value="ECO:0007669"/>
    <property type="project" value="UniProtKB-KW"/>
</dbReference>
<dbReference type="Gene3D" id="3.90.226.10">
    <property type="entry name" value="2-enoyl-CoA Hydratase, Chain A, domain 1"/>
    <property type="match status" value="2"/>
</dbReference>
<dbReference type="SUPFAM" id="SSF52096">
    <property type="entry name" value="ClpP/crotonase"/>
    <property type="match status" value="2"/>
</dbReference>
<dbReference type="InterPro" id="IPR011762">
    <property type="entry name" value="COA_CT_N"/>
</dbReference>
<evidence type="ECO:0000313" key="5">
    <source>
        <dbReference type="EMBL" id="GEL23667.1"/>
    </source>
</evidence>
<dbReference type="InterPro" id="IPR000438">
    <property type="entry name" value="Acetyl_CoA_COase_Trfase_b_su"/>
</dbReference>
<sequence length="543" mass="55660">MRTVKQVAPPTVNAVGGPHRRTEETISDGHSPSRHVPPHGHPDVTEGGVMPGAASLIATVLDTGTFVGWDAPPPPVADDDYRTALAAAARRSGADEAIVTGQGRIAGRAVAVVCSEYGFLGGSIGATAAGRIVAAVERATAARLPLLASAASGGTRMQEGTPAFVRMAPIVAAVTAHKAAGLPYLVHLRHPTTGGVLASWGSLGHVTVAEPGALIGFLGPTVYEALHGRPFPAGVQTAEALHDHGLVDAVLPTSLLRGIAARALALLAPQPPATDAATPAPTPRGPVPEPPAWESVRRTRHPGRPGLHAVLRQAEDALPLSGTGAGERGEALVLALVRFGGTACVLAGHDRTVSRPPTPADLRTARRGMRLAGELGLPFVTVIDTAGAELSPAAEWGGLAGEIARCLADLQQLPAPTLSVLLGQGTGGAAIALLPADRVVAARHAWLGPLPPEGAATIRFGDPRRAPEITEAQHVRATDLLDAGVVDRVLDELPDAADEPEAFARRVADVIAEELRRLGSGDTALRSAERVARGHRLVALPPA</sequence>
<keyword evidence="6" id="KW-1185">Reference proteome</keyword>
<dbReference type="GO" id="GO:2001295">
    <property type="term" value="P:malonyl-CoA biosynthetic process"/>
    <property type="evidence" value="ECO:0007669"/>
    <property type="project" value="TreeGrafter"/>
</dbReference>
<feature type="region of interest" description="Disordered" evidence="2">
    <location>
        <begin position="1"/>
        <end position="43"/>
    </location>
</feature>
<evidence type="ECO:0000313" key="6">
    <source>
        <dbReference type="Proteomes" id="UP000321685"/>
    </source>
</evidence>
<organism evidence="5 6">
    <name type="scientific">Pseudonocardia sulfidoxydans NBRC 16205</name>
    <dbReference type="NCBI Taxonomy" id="1223511"/>
    <lineage>
        <taxon>Bacteria</taxon>
        <taxon>Bacillati</taxon>
        <taxon>Actinomycetota</taxon>
        <taxon>Actinomycetes</taxon>
        <taxon>Pseudonocardiales</taxon>
        <taxon>Pseudonocardiaceae</taxon>
        <taxon>Pseudonocardia</taxon>
    </lineage>
</organism>
<dbReference type="PROSITE" id="PS50989">
    <property type="entry name" value="COA_CT_CTER"/>
    <property type="match status" value="1"/>
</dbReference>
<name>A0A511DGM0_9PSEU</name>
<evidence type="ECO:0000256" key="2">
    <source>
        <dbReference type="SAM" id="MobiDB-lite"/>
    </source>
</evidence>
<dbReference type="GO" id="GO:0006633">
    <property type="term" value="P:fatty acid biosynthetic process"/>
    <property type="evidence" value="ECO:0007669"/>
    <property type="project" value="InterPro"/>
</dbReference>
<dbReference type="GO" id="GO:0009317">
    <property type="term" value="C:acetyl-CoA carboxylase complex"/>
    <property type="evidence" value="ECO:0007669"/>
    <property type="project" value="InterPro"/>
</dbReference>
<protein>
    <submittedName>
        <fullName evidence="5">Acetyl-CoA carboxylase</fullName>
    </submittedName>
</protein>
<evidence type="ECO:0000259" key="3">
    <source>
        <dbReference type="PROSITE" id="PS50980"/>
    </source>
</evidence>
<gene>
    <name evidence="5" type="primary">accD</name>
    <name evidence="5" type="ORF">PSU4_26210</name>
</gene>
<dbReference type="PROSITE" id="PS50980">
    <property type="entry name" value="COA_CT_NTER"/>
    <property type="match status" value="1"/>
</dbReference>
<feature type="domain" description="CoA carboxyltransferase C-terminal" evidence="4">
    <location>
        <begin position="275"/>
        <end position="517"/>
    </location>
</feature>
<dbReference type="Pfam" id="PF01039">
    <property type="entry name" value="Carboxyl_trans"/>
    <property type="match status" value="1"/>
</dbReference>
<feature type="region of interest" description="Disordered" evidence="2">
    <location>
        <begin position="271"/>
        <end position="295"/>
    </location>
</feature>
<evidence type="ECO:0000259" key="4">
    <source>
        <dbReference type="PROSITE" id="PS50989"/>
    </source>
</evidence>
<dbReference type="PANTHER" id="PTHR42995:SF5">
    <property type="entry name" value="ACETYL-COENZYME A CARBOXYLASE CARBOXYL TRANSFERASE SUBUNIT BETA, CHLOROPLASTIC"/>
    <property type="match status" value="1"/>
</dbReference>
<dbReference type="InterPro" id="IPR029045">
    <property type="entry name" value="ClpP/crotonase-like_dom_sf"/>
</dbReference>
<dbReference type="InterPro" id="IPR034733">
    <property type="entry name" value="AcCoA_carboxyl_beta"/>
</dbReference>
<accession>A0A511DGM0</accession>